<evidence type="ECO:0000256" key="2">
    <source>
        <dbReference type="ARBA" id="ARBA00022764"/>
    </source>
</evidence>
<dbReference type="PROSITE" id="PS50198">
    <property type="entry name" value="PPIC_PPIASE_2"/>
    <property type="match status" value="1"/>
</dbReference>
<proteinExistence type="predicted"/>
<reference evidence="8" key="1">
    <citation type="submission" date="2019-01" db="EMBL/GenBank/DDBJ databases">
        <authorList>
            <consortium name="Genoscope - CEA"/>
            <person name="William W."/>
        </authorList>
    </citation>
    <scope>NUCLEOTIDE SEQUENCE</scope>
    <source>
        <strain evidence="8">CR-1</strain>
    </source>
</reference>
<dbReference type="InterPro" id="IPR015391">
    <property type="entry name" value="SurA_N"/>
</dbReference>
<evidence type="ECO:0000259" key="7">
    <source>
        <dbReference type="PROSITE" id="PS50198"/>
    </source>
</evidence>
<dbReference type="InterPro" id="IPR050280">
    <property type="entry name" value="OMP_Chaperone_SurA"/>
</dbReference>
<dbReference type="Pfam" id="PF09312">
    <property type="entry name" value="SurA_N"/>
    <property type="match status" value="1"/>
</dbReference>
<evidence type="ECO:0000313" key="8">
    <source>
        <dbReference type="EMBL" id="VEN75027.1"/>
    </source>
</evidence>
<dbReference type="Gene3D" id="3.10.50.40">
    <property type="match status" value="1"/>
</dbReference>
<dbReference type="AlphaFoldDB" id="A0A484HQ86"/>
<dbReference type="GO" id="GO:0003755">
    <property type="term" value="F:peptidyl-prolyl cis-trans isomerase activity"/>
    <property type="evidence" value="ECO:0007669"/>
    <property type="project" value="UniProtKB-KW"/>
</dbReference>
<evidence type="ECO:0000256" key="6">
    <source>
        <dbReference type="PROSITE-ProRule" id="PRU00278"/>
    </source>
</evidence>
<evidence type="ECO:0000256" key="5">
    <source>
        <dbReference type="ARBA" id="ARBA00023235"/>
    </source>
</evidence>
<dbReference type="SUPFAM" id="SSF109998">
    <property type="entry name" value="Triger factor/SurA peptide-binding domain-like"/>
    <property type="match status" value="1"/>
</dbReference>
<protein>
    <submittedName>
        <fullName evidence="8">Peptidylprolyl isomerase</fullName>
        <ecNumber evidence="8">5.2.1.8</ecNumber>
    </submittedName>
</protein>
<dbReference type="InterPro" id="IPR046357">
    <property type="entry name" value="PPIase_dom_sf"/>
</dbReference>
<dbReference type="EC" id="5.2.1.8" evidence="8"/>
<dbReference type="EMBL" id="CAACVI010000049">
    <property type="protein sequence ID" value="VEN75027.1"/>
    <property type="molecule type" value="Genomic_DNA"/>
</dbReference>
<dbReference type="SUPFAM" id="SSF54534">
    <property type="entry name" value="FKBP-like"/>
    <property type="match status" value="1"/>
</dbReference>
<keyword evidence="5 6" id="KW-0413">Isomerase</keyword>
<feature type="domain" description="PpiC" evidence="7">
    <location>
        <begin position="186"/>
        <end position="285"/>
    </location>
</feature>
<organism evidence="8">
    <name type="scientific">uncultured Desulfobacteraceae bacterium</name>
    <dbReference type="NCBI Taxonomy" id="218296"/>
    <lineage>
        <taxon>Bacteria</taxon>
        <taxon>Pseudomonadati</taxon>
        <taxon>Thermodesulfobacteriota</taxon>
        <taxon>Desulfobacteria</taxon>
        <taxon>Desulfobacterales</taxon>
        <taxon>Desulfobacteraceae</taxon>
        <taxon>environmental samples</taxon>
    </lineage>
</organism>
<evidence type="ECO:0000256" key="4">
    <source>
        <dbReference type="ARBA" id="ARBA00023186"/>
    </source>
</evidence>
<dbReference type="Pfam" id="PF13145">
    <property type="entry name" value="Rotamase_2"/>
    <property type="match status" value="1"/>
</dbReference>
<gene>
    <name evidence="8" type="ORF">EPICR_60013</name>
</gene>
<name>A0A484HQ86_9BACT</name>
<dbReference type="Gene3D" id="1.10.4030.10">
    <property type="entry name" value="Porin chaperone SurA, peptide-binding domain"/>
    <property type="match status" value="1"/>
</dbReference>
<dbReference type="PANTHER" id="PTHR47637:SF1">
    <property type="entry name" value="CHAPERONE SURA"/>
    <property type="match status" value="1"/>
</dbReference>
<evidence type="ECO:0000256" key="3">
    <source>
        <dbReference type="ARBA" id="ARBA00023110"/>
    </source>
</evidence>
<evidence type="ECO:0000256" key="1">
    <source>
        <dbReference type="ARBA" id="ARBA00022729"/>
    </source>
</evidence>
<dbReference type="InterPro" id="IPR000297">
    <property type="entry name" value="PPIase_PpiC"/>
</dbReference>
<keyword evidence="4" id="KW-0143">Chaperone</keyword>
<accession>A0A484HQ86</accession>
<dbReference type="PANTHER" id="PTHR47637">
    <property type="entry name" value="CHAPERONE SURA"/>
    <property type="match status" value="1"/>
</dbReference>
<keyword evidence="1" id="KW-0732">Signal</keyword>
<keyword evidence="2" id="KW-0574">Periplasm</keyword>
<keyword evidence="3 6" id="KW-0697">Rotamase</keyword>
<sequence length="331" mass="38276">MKTKNSAAKGRAIWIVTFFLCGGLLFSPPRAAARVIDRVVAIVNHDIVSLFDLNQEMKPYSDKIVNMGYDSEKERKMLFNVRQDILNDLIDGLLTRQEIERQKITVSETEIDLAVEEVKKRNFLTDEELIRALKSEGVTIEGYRENKKNEILRQRLLNYEVRSKIIVAEQELRDYYDSHLDQFAGDKKYHLKKIAEKIPPGALAEEKDEALKKIEAAQARLLDGESFEDVAAAYYGEDREWEQADVFKHDELSPRIKAAVEGLKAGELTSILKTARGFQVFFVEKVELPIDTTLEEASGWIEDKLYREKVDKSYREWLLRLRARSYVKIII</sequence>
<dbReference type="InterPro" id="IPR027304">
    <property type="entry name" value="Trigger_fact/SurA_dom_sf"/>
</dbReference>